<dbReference type="HOGENOM" id="CLU_029538_6_0_11"/>
<dbReference type="KEGG" id="cva:CVAR_2271"/>
<dbReference type="Gene3D" id="3.40.50.1820">
    <property type="entry name" value="alpha/beta hydrolase"/>
    <property type="match status" value="1"/>
</dbReference>
<protein>
    <submittedName>
        <fullName evidence="2">Secretory lipase</fullName>
        <ecNumber evidence="2">3.1.1.3</ecNumber>
    </submittedName>
</protein>
<dbReference type="InterPro" id="IPR029058">
    <property type="entry name" value="AB_hydrolase_fold"/>
</dbReference>
<dbReference type="Gene3D" id="1.10.260.130">
    <property type="match status" value="1"/>
</dbReference>
<dbReference type="GO" id="GO:0016042">
    <property type="term" value="P:lipid catabolic process"/>
    <property type="evidence" value="ECO:0007669"/>
    <property type="project" value="InterPro"/>
</dbReference>
<dbReference type="EC" id="3.1.1.3" evidence="2"/>
<feature type="signal peptide" evidence="1">
    <location>
        <begin position="1"/>
        <end position="40"/>
    </location>
</feature>
<organism evidence="2 3">
    <name type="scientific">Corynebacterium variabile (strain DSM 44702 / CIP 107183 / JCM 12073 / NCIMB 30131)</name>
    <name type="common">Corynebacterium mooreparkense</name>
    <dbReference type="NCBI Taxonomy" id="858619"/>
    <lineage>
        <taxon>Bacteria</taxon>
        <taxon>Bacillati</taxon>
        <taxon>Actinomycetota</taxon>
        <taxon>Actinomycetes</taxon>
        <taxon>Mycobacteriales</taxon>
        <taxon>Corynebacteriaceae</taxon>
        <taxon>Corynebacterium</taxon>
    </lineage>
</organism>
<dbReference type="InterPro" id="IPR005152">
    <property type="entry name" value="Lipase_secreted"/>
</dbReference>
<dbReference type="AlphaFoldDB" id="G0HFX6"/>
<name>G0HFX6_CORVD</name>
<sequence length="457" mass="47863">MILPAIVFSSMSIFRRRSAAVFSVTAVTALALGTAASAVAAPGVPPSLVESDPTIAQPATDSFYTPPAEIPDNPGSLIRSQFAPQLLDAFDVGDAPGRADKILYTSTTQNGEKVATSGVVLEPTGKWTGKGPTPTLVFAPGTRGAGDDCAPSRAGVQFAGVNLSNAAVNLNYEYPFYAAASAMGYRVIVADLIGLGTPGQHTYVNHTEEGHAVLDAARAGLAFSGAPEDSPVAFYGYSQGGGAAAGAAEHAASYAPELNVKGTFAGAPPASLDAVAGAIDNHMIEGVLGYALNGALARHPELASLQDEYFNDEGKRYMASTANECIGNSVANWAFRDTRTLTKDGRSFSEIIRDDERLRNVLLDSNYKLGSRALNAPMMVLNGRNDDTIPWGQARDTAADYCASDGTVKFVTDETPSVLPRSVINHAVPMISQVGTGFRYINDRFNDVPAPSNCGQF</sequence>
<feature type="chain" id="PRO_5003400333" evidence="1">
    <location>
        <begin position="41"/>
        <end position="457"/>
    </location>
</feature>
<reference evidence="2 3" key="1">
    <citation type="journal article" date="2011" name="BMC Genomics">
        <title>Complete genome sequence of Corynebacterium variabile DSM 44702 isolated from the surface of smear-ripened cheeses and insights into cheese ripening and flavor generation.</title>
        <authorList>
            <person name="Schroeder J."/>
            <person name="Maus I."/>
            <person name="Trost E."/>
            <person name="Tauch A."/>
        </authorList>
    </citation>
    <scope>NUCLEOTIDE SEQUENCE [LARGE SCALE GENOMIC DNA]</scope>
    <source>
        <strain evidence="3">DSM 44702 / JCM 12073 / NCIMB 30131</strain>
    </source>
</reference>
<dbReference type="SUPFAM" id="SSF53474">
    <property type="entry name" value="alpha/beta-Hydrolases"/>
    <property type="match status" value="1"/>
</dbReference>
<keyword evidence="2" id="KW-0378">Hydrolase</keyword>
<dbReference type="eggNOG" id="COG2267">
    <property type="taxonomic scope" value="Bacteria"/>
</dbReference>
<dbReference type="PIRSF" id="PIRSF029171">
    <property type="entry name" value="Esterase_LipA"/>
    <property type="match status" value="1"/>
</dbReference>
<dbReference type="STRING" id="858619.CVAR_2271"/>
<evidence type="ECO:0000313" key="3">
    <source>
        <dbReference type="Proteomes" id="UP000006659"/>
    </source>
</evidence>
<dbReference type="PANTHER" id="PTHR34853:SF1">
    <property type="entry name" value="LIPASE 5"/>
    <property type="match status" value="1"/>
</dbReference>
<evidence type="ECO:0000256" key="1">
    <source>
        <dbReference type="SAM" id="SignalP"/>
    </source>
</evidence>
<dbReference type="EMBL" id="CP002917">
    <property type="protein sequence ID" value="AEK37618.1"/>
    <property type="molecule type" value="Genomic_DNA"/>
</dbReference>
<gene>
    <name evidence="2" type="primary">lipS2</name>
    <name evidence="2" type="ordered locus">CVAR_2271</name>
</gene>
<dbReference type="Proteomes" id="UP000006659">
    <property type="component" value="Chromosome"/>
</dbReference>
<dbReference type="Pfam" id="PF03583">
    <property type="entry name" value="LIP"/>
    <property type="match status" value="1"/>
</dbReference>
<dbReference type="GO" id="GO:0004806">
    <property type="term" value="F:triacylglycerol lipase activity"/>
    <property type="evidence" value="ECO:0007669"/>
    <property type="project" value="UniProtKB-EC"/>
</dbReference>
<dbReference type="PANTHER" id="PTHR34853">
    <property type="match status" value="1"/>
</dbReference>
<evidence type="ECO:0000313" key="2">
    <source>
        <dbReference type="EMBL" id="AEK37618.1"/>
    </source>
</evidence>
<keyword evidence="1" id="KW-0732">Signal</keyword>
<proteinExistence type="predicted"/>
<accession>G0HFX6</accession>